<evidence type="ECO:0000256" key="5">
    <source>
        <dbReference type="RuleBase" id="RU364071"/>
    </source>
</evidence>
<dbReference type="FunFam" id="3.40.47.10:FF:000008">
    <property type="entry name" value="3-hydroxy-3-methylglutaryl coenzyme A synthase"/>
    <property type="match status" value="1"/>
</dbReference>
<dbReference type="GO" id="GO:0006084">
    <property type="term" value="P:acetyl-CoA metabolic process"/>
    <property type="evidence" value="ECO:0007669"/>
    <property type="project" value="InterPro"/>
</dbReference>
<dbReference type="InterPro" id="IPR013746">
    <property type="entry name" value="HMG_CoA_synt_C_dom"/>
</dbReference>
<keyword evidence="2 5" id="KW-0808">Transferase</keyword>
<sequence>MSRVGIKALEIHIPNQCVTQADLEKHDGIPAGKYTIGLGQTQMGFCDDREDIYSMCLTALSKLLKNYKIDTKNIGRLEVGTETLLDKSKSVKSVLMQLMGDNHDIEGVDTVNACYGGTSALFNAVNWVSSEEWDGRDAIVVCGDIALYAKGGARPTGGAGSVAMLIGRDAPIVIDSKMRATFMDHVYDFYKPDFTVEYPVVFGQYSVGCYTNASDECYNLYQKKFAQKHGVQDADKLGVDHFDYLIAHSPTAKTVQKAYARMLYNDYLQAPSNPAFESVGDAYTLAKVSHEQSLSDKQLEKTFVALSKERYAQRVAPSIQASTNIGNMYTASLYGGLISLLTNVSSADLQGKRIGAYSYGSGLASSLFSFVVQGDVSHIAEVCNLSEKLSQRAILSPVEYEACIALREKAHCNKSFEPQGSIDRLAPATYYLVKVDEHYRREYAIKA</sequence>
<dbReference type="Pfam" id="PF08540">
    <property type="entry name" value="HMG_CoA_synt_C"/>
    <property type="match status" value="1"/>
</dbReference>
<evidence type="ECO:0000256" key="1">
    <source>
        <dbReference type="ARBA" id="ARBA00007061"/>
    </source>
</evidence>
<dbReference type="AlphaFoldDB" id="A0A1Y2FAX0"/>
<dbReference type="EMBL" id="MCFI01000012">
    <property type="protein sequence ID" value="ORY81031.1"/>
    <property type="molecule type" value="Genomic_DNA"/>
</dbReference>
<proteinExistence type="inferred from homology"/>
<accession>A0A1Y2FAX0</accession>
<dbReference type="InterPro" id="IPR010122">
    <property type="entry name" value="HMG_CoA_synthase_euk"/>
</dbReference>
<name>A0A1Y2FAX0_PROLT</name>
<dbReference type="PANTHER" id="PTHR43323">
    <property type="entry name" value="3-HYDROXY-3-METHYLGLUTARYL COENZYME A SYNTHASE"/>
    <property type="match status" value="1"/>
</dbReference>
<feature type="binding site" evidence="4">
    <location>
        <position position="206"/>
    </location>
    <ligand>
        <name>CoA</name>
        <dbReference type="ChEBI" id="CHEBI:57287"/>
    </ligand>
</feature>
<dbReference type="InterPro" id="IPR013528">
    <property type="entry name" value="HMG_CoA_synth_N"/>
</dbReference>
<dbReference type="GO" id="GO:0004421">
    <property type="term" value="F:hydroxymethylglutaryl-CoA synthase activity"/>
    <property type="evidence" value="ECO:0007669"/>
    <property type="project" value="UniProtKB-EC"/>
</dbReference>
<gene>
    <name evidence="8" type="ORF">BCR37DRAFT_62586</name>
</gene>
<dbReference type="OrthoDB" id="1269963at2759"/>
<comment type="caution">
    <text evidence="8">The sequence shown here is derived from an EMBL/GenBank/DDBJ whole genome shotgun (WGS) entry which is preliminary data.</text>
</comment>
<organism evidence="8 9">
    <name type="scientific">Protomyces lactucae-debilis</name>
    <dbReference type="NCBI Taxonomy" id="2754530"/>
    <lineage>
        <taxon>Eukaryota</taxon>
        <taxon>Fungi</taxon>
        <taxon>Dikarya</taxon>
        <taxon>Ascomycota</taxon>
        <taxon>Taphrinomycotina</taxon>
        <taxon>Taphrinomycetes</taxon>
        <taxon>Taphrinales</taxon>
        <taxon>Protomycetaceae</taxon>
        <taxon>Protomyces</taxon>
    </lineage>
</organism>
<feature type="domain" description="Hydroxymethylglutaryl-coenzyme A synthase N-terminal" evidence="6">
    <location>
        <begin position="3"/>
        <end position="171"/>
    </location>
</feature>
<dbReference type="InterPro" id="IPR016039">
    <property type="entry name" value="Thiolase-like"/>
</dbReference>
<dbReference type="GO" id="GO:0010142">
    <property type="term" value="P:farnesyl diphosphate biosynthetic process, mevalonate pathway"/>
    <property type="evidence" value="ECO:0007669"/>
    <property type="project" value="InterPro"/>
</dbReference>
<comment type="function">
    <text evidence="5">Catalyzes the condensation of acetyl-CoA with acetoacetyl-CoA to form HMG-CoA.</text>
</comment>
<evidence type="ECO:0000256" key="4">
    <source>
        <dbReference type="PIRSR" id="PIRSR610122-2"/>
    </source>
</evidence>
<feature type="domain" description="Hydroxymethylglutaryl-coenzyme A synthase C-terminal" evidence="7">
    <location>
        <begin position="172"/>
        <end position="446"/>
    </location>
</feature>
<dbReference type="Pfam" id="PF01154">
    <property type="entry name" value="HMG_CoA_synt_N"/>
    <property type="match status" value="1"/>
</dbReference>
<dbReference type="CDD" id="cd00827">
    <property type="entry name" value="init_cond_enzymes"/>
    <property type="match status" value="1"/>
</dbReference>
<dbReference type="SUPFAM" id="SSF53901">
    <property type="entry name" value="Thiolase-like"/>
    <property type="match status" value="2"/>
</dbReference>
<dbReference type="InterPro" id="IPR000590">
    <property type="entry name" value="HMG_CoA_synt_AS"/>
</dbReference>
<reference evidence="8 9" key="1">
    <citation type="submission" date="2016-07" db="EMBL/GenBank/DDBJ databases">
        <title>Pervasive Adenine N6-methylation of Active Genes in Fungi.</title>
        <authorList>
            <consortium name="DOE Joint Genome Institute"/>
            <person name="Mondo S.J."/>
            <person name="Dannebaum R.O."/>
            <person name="Kuo R.C."/>
            <person name="Labutti K."/>
            <person name="Haridas S."/>
            <person name="Kuo A."/>
            <person name="Salamov A."/>
            <person name="Ahrendt S.R."/>
            <person name="Lipzen A."/>
            <person name="Sullivan W."/>
            <person name="Andreopoulos W.B."/>
            <person name="Clum A."/>
            <person name="Lindquist E."/>
            <person name="Daum C."/>
            <person name="Ramamoorthy G.K."/>
            <person name="Gryganskyi A."/>
            <person name="Culley D."/>
            <person name="Magnuson J.K."/>
            <person name="James T.Y."/>
            <person name="O'Malley M.A."/>
            <person name="Stajich J.E."/>
            <person name="Spatafora J.W."/>
            <person name="Visel A."/>
            <person name="Grigoriev I.V."/>
        </authorList>
    </citation>
    <scope>NUCLEOTIDE SEQUENCE [LARGE SCALE GENOMIC DNA]</scope>
    <source>
        <strain evidence="8 9">12-1054</strain>
    </source>
</reference>
<evidence type="ECO:0000256" key="3">
    <source>
        <dbReference type="PIRSR" id="PIRSR610122-1"/>
    </source>
</evidence>
<dbReference type="PANTHER" id="PTHR43323:SF2">
    <property type="entry name" value="HYDROXYMETHYLGLUTARYL-COA SYNTHASE"/>
    <property type="match status" value="1"/>
</dbReference>
<protein>
    <recommendedName>
        <fullName evidence="5">Hydroxymethylglutaryl-CoA synthase</fullName>
        <shortName evidence="5">HMG-CoA synthase</shortName>
        <ecNumber evidence="5">2.3.3.10</ecNumber>
    </recommendedName>
    <alternativeName>
        <fullName evidence="5">3-hydroxy-3-methylglutaryl coenzyme A synthase</fullName>
    </alternativeName>
</protein>
<feature type="active site" description="Proton donor/acceptor" evidence="3">
    <location>
        <position position="82"/>
    </location>
</feature>
<dbReference type="GeneID" id="63788999"/>
<feature type="binding site" evidence="4">
    <location>
        <position position="257"/>
    </location>
    <ligand>
        <name>CoA</name>
        <dbReference type="ChEBI" id="CHEBI:57287"/>
    </ligand>
</feature>
<feature type="active site" description="Proton donor/acceptor" evidence="3">
    <location>
        <position position="248"/>
    </location>
</feature>
<feature type="active site" description="Acyl-thioester intermediate" evidence="3">
    <location>
        <position position="114"/>
    </location>
</feature>
<comment type="similarity">
    <text evidence="1 5">Belongs to the thiolase-like superfamily. HMG-CoA synthase family.</text>
</comment>
<dbReference type="OMA" id="DDAYNWI"/>
<keyword evidence="9" id="KW-1185">Reference proteome</keyword>
<evidence type="ECO:0000313" key="9">
    <source>
        <dbReference type="Proteomes" id="UP000193685"/>
    </source>
</evidence>
<feature type="binding site" evidence="4">
    <location>
        <position position="253"/>
    </location>
    <ligand>
        <name>CoA</name>
        <dbReference type="ChEBI" id="CHEBI:57287"/>
    </ligand>
</feature>
<dbReference type="Proteomes" id="UP000193685">
    <property type="component" value="Unassembled WGS sequence"/>
</dbReference>
<evidence type="ECO:0000259" key="7">
    <source>
        <dbReference type="Pfam" id="PF08540"/>
    </source>
</evidence>
<dbReference type="Gene3D" id="3.40.47.10">
    <property type="match status" value="1"/>
</dbReference>
<dbReference type="NCBIfam" id="TIGR01833">
    <property type="entry name" value="HMG-CoA-S_euk"/>
    <property type="match status" value="1"/>
</dbReference>
<evidence type="ECO:0000256" key="2">
    <source>
        <dbReference type="ARBA" id="ARBA00022679"/>
    </source>
</evidence>
<dbReference type="PROSITE" id="PS01226">
    <property type="entry name" value="HMG_COA_SYNTHASE"/>
    <property type="match status" value="1"/>
</dbReference>
<dbReference type="RefSeq" id="XP_040724676.1">
    <property type="nucleotide sequence ID" value="XM_040872400.1"/>
</dbReference>
<evidence type="ECO:0000259" key="6">
    <source>
        <dbReference type="Pfam" id="PF01154"/>
    </source>
</evidence>
<evidence type="ECO:0000313" key="8">
    <source>
        <dbReference type="EMBL" id="ORY81031.1"/>
    </source>
</evidence>
<dbReference type="STRING" id="56484.A0A1Y2FAX0"/>
<dbReference type="GO" id="GO:0006696">
    <property type="term" value="P:ergosterol biosynthetic process"/>
    <property type="evidence" value="ECO:0007669"/>
    <property type="project" value="TreeGrafter"/>
</dbReference>
<dbReference type="EC" id="2.3.3.10" evidence="5"/>
<comment type="catalytic activity">
    <reaction evidence="5">
        <text>acetoacetyl-CoA + acetyl-CoA + H2O = (3S)-3-hydroxy-3-methylglutaryl-CoA + CoA + H(+)</text>
        <dbReference type="Rhea" id="RHEA:10188"/>
        <dbReference type="ChEBI" id="CHEBI:15377"/>
        <dbReference type="ChEBI" id="CHEBI:15378"/>
        <dbReference type="ChEBI" id="CHEBI:43074"/>
        <dbReference type="ChEBI" id="CHEBI:57286"/>
        <dbReference type="ChEBI" id="CHEBI:57287"/>
        <dbReference type="ChEBI" id="CHEBI:57288"/>
        <dbReference type="EC" id="2.3.3.10"/>
    </reaction>
</comment>